<dbReference type="Proteomes" id="UP000004528">
    <property type="component" value="Unassembled WGS sequence"/>
</dbReference>
<dbReference type="Gene3D" id="3.90.400.10">
    <property type="entry name" value="Oligo-1,6-glucosidase, Domain 2"/>
    <property type="match status" value="1"/>
</dbReference>
<feature type="domain" description="Glycosyl hydrolase family 13 catalytic" evidence="3">
    <location>
        <begin position="146"/>
        <end position="513"/>
    </location>
</feature>
<dbReference type="InterPro" id="IPR004185">
    <property type="entry name" value="Glyco_hydro_13_lg-like_dom"/>
</dbReference>
<protein>
    <submittedName>
        <fullName evidence="4">Alpha amylase, catalytic domain protein</fullName>
        <ecNumber evidence="4">3.2.1.135</ecNumber>
    </submittedName>
</protein>
<dbReference type="SUPFAM" id="SSF51445">
    <property type="entry name" value="(Trans)glycosidases"/>
    <property type="match status" value="1"/>
</dbReference>
<evidence type="ECO:0000313" key="4">
    <source>
        <dbReference type="EMBL" id="EER75722.1"/>
    </source>
</evidence>
<dbReference type="SMART" id="SM00642">
    <property type="entry name" value="Aamy"/>
    <property type="match status" value="1"/>
</dbReference>
<comment type="caution">
    <text evidence="4">The sequence shown here is derived from an EMBL/GenBank/DDBJ whole genome shotgun (WGS) entry which is preliminary data.</text>
</comment>
<evidence type="ECO:0000256" key="1">
    <source>
        <dbReference type="ARBA" id="ARBA00022801"/>
    </source>
</evidence>
<dbReference type="EC" id="3.2.1.135" evidence="4"/>
<dbReference type="InterPro" id="IPR013783">
    <property type="entry name" value="Ig-like_fold"/>
</dbReference>
<accession>C5R7T4</accession>
<dbReference type="CDD" id="cd11338">
    <property type="entry name" value="AmyAc_CMD"/>
    <property type="match status" value="1"/>
</dbReference>
<evidence type="ECO:0000259" key="3">
    <source>
        <dbReference type="SMART" id="SM00642"/>
    </source>
</evidence>
<dbReference type="InterPro" id="IPR045857">
    <property type="entry name" value="O16G_dom_2"/>
</dbReference>
<dbReference type="InterPro" id="IPR014756">
    <property type="entry name" value="Ig_E-set"/>
</dbReference>
<reference evidence="4 5" key="1">
    <citation type="submission" date="2009-04" db="EMBL/GenBank/DDBJ databases">
        <authorList>
            <person name="Qin X."/>
            <person name="Bachman B."/>
            <person name="Battles P."/>
            <person name="Bell A."/>
            <person name="Bess C."/>
            <person name="Bickham C."/>
            <person name="Chaboub L."/>
            <person name="Chen D."/>
            <person name="Coyle M."/>
            <person name="Deiros D.R."/>
            <person name="Dinh H."/>
            <person name="Forbes L."/>
            <person name="Fowler G."/>
            <person name="Francisco L."/>
            <person name="Fu Q."/>
            <person name="Gubbala S."/>
            <person name="Hale W."/>
            <person name="Han Y."/>
            <person name="Hemphill L."/>
            <person name="Highlander S.K."/>
            <person name="Hirani K."/>
            <person name="Hogues M."/>
            <person name="Jackson L."/>
            <person name="Jakkamsetti A."/>
            <person name="Javaid M."/>
            <person name="Jiang H."/>
            <person name="Korchina V."/>
            <person name="Kovar C."/>
            <person name="Lara F."/>
            <person name="Lee S."/>
            <person name="Mata R."/>
            <person name="Mathew T."/>
            <person name="Moen C."/>
            <person name="Morales K."/>
            <person name="Munidasa M."/>
            <person name="Nazareth L."/>
            <person name="Ngo R."/>
            <person name="Nguyen L."/>
            <person name="Okwuonu G."/>
            <person name="Ongeri F."/>
            <person name="Patil S."/>
            <person name="Petrosino J."/>
            <person name="Pham C."/>
            <person name="Pham P."/>
            <person name="Pu L.-L."/>
            <person name="Puazo M."/>
            <person name="Raj R."/>
            <person name="Reid J."/>
            <person name="Rouhana J."/>
            <person name="Saada N."/>
            <person name="Shang Y."/>
            <person name="Simmons D."/>
            <person name="Thornton R."/>
            <person name="Warren J."/>
            <person name="Weissenberger G."/>
            <person name="Zhang J."/>
            <person name="Zhang L."/>
            <person name="Zhou C."/>
            <person name="Zhu D."/>
            <person name="Muzny D."/>
            <person name="Worley K."/>
            <person name="Gibbs R."/>
        </authorList>
    </citation>
    <scope>NUCLEOTIDE SEQUENCE [LARGE SCALE GENOMIC DNA]</scope>
    <source>
        <strain evidence="4 5">ATCC 33313</strain>
    </source>
</reference>
<dbReference type="PANTHER" id="PTHR10357:SF210">
    <property type="entry name" value="MALTODEXTRIN GLUCOSIDASE"/>
    <property type="match status" value="1"/>
</dbReference>
<dbReference type="Gene3D" id="3.20.20.80">
    <property type="entry name" value="Glycosidases"/>
    <property type="match status" value="1"/>
</dbReference>
<dbReference type="InterPro" id="IPR006047">
    <property type="entry name" value="GH13_cat_dom"/>
</dbReference>
<dbReference type="STRING" id="585506.HMPREF0877_0029"/>
<keyword evidence="2 4" id="KW-0326">Glycosidase</keyword>
<dbReference type="AlphaFoldDB" id="C5R7T4"/>
<dbReference type="EMBL" id="ACKU01000002">
    <property type="protein sequence ID" value="EER75722.1"/>
    <property type="molecule type" value="Genomic_DNA"/>
</dbReference>
<dbReference type="CDD" id="cd02857">
    <property type="entry name" value="E_set_CDase_PDE_N"/>
    <property type="match status" value="1"/>
</dbReference>
<dbReference type="GO" id="GO:0031216">
    <property type="term" value="F:neopullulanase activity"/>
    <property type="evidence" value="ECO:0007669"/>
    <property type="project" value="UniProtKB-EC"/>
</dbReference>
<gene>
    <name evidence="4" type="primary">nplT</name>
    <name evidence="4" type="ORF">HMPREF0877_0029</name>
</gene>
<keyword evidence="1 4" id="KW-0378">Hydrolase</keyword>
<dbReference type="PANTHER" id="PTHR10357">
    <property type="entry name" value="ALPHA-AMYLASE FAMILY MEMBER"/>
    <property type="match status" value="1"/>
</dbReference>
<keyword evidence="5" id="KW-1185">Reference proteome</keyword>
<dbReference type="GO" id="GO:0005975">
    <property type="term" value="P:carbohydrate metabolic process"/>
    <property type="evidence" value="ECO:0007669"/>
    <property type="project" value="InterPro"/>
</dbReference>
<evidence type="ECO:0000256" key="2">
    <source>
        <dbReference type="ARBA" id="ARBA00023295"/>
    </source>
</evidence>
<name>C5R7T4_WEIPA</name>
<dbReference type="InterPro" id="IPR017853">
    <property type="entry name" value="GH"/>
</dbReference>
<dbReference type="Pfam" id="PF02903">
    <property type="entry name" value="Alpha-amylase_N"/>
    <property type="match status" value="1"/>
</dbReference>
<dbReference type="eggNOG" id="COG0366">
    <property type="taxonomic scope" value="Bacteria"/>
</dbReference>
<dbReference type="SUPFAM" id="SSF81296">
    <property type="entry name" value="E set domains"/>
    <property type="match status" value="1"/>
</dbReference>
<dbReference type="HOGENOM" id="CLU_006462_6_2_9"/>
<dbReference type="Pfam" id="PF00128">
    <property type="entry name" value="Alpha-amylase"/>
    <property type="match status" value="1"/>
</dbReference>
<proteinExistence type="predicted"/>
<evidence type="ECO:0000313" key="5">
    <source>
        <dbReference type="Proteomes" id="UP000004528"/>
    </source>
</evidence>
<dbReference type="Gene3D" id="2.60.40.10">
    <property type="entry name" value="Immunoglobulins"/>
    <property type="match status" value="1"/>
</dbReference>
<sequence>MEVINMLKAGIHHQPESADISLVSDNQVSIRIKTACNDIKQVTLISADPYALSMDRPGKRTEMTYLGNDNIYDYWQITIEQVTKRLAYAFLLKDEQENQILYGDQRFYEVNDTSLHNGSNFFKLPYFHMIDSNQGPAWVKETVWYQIFPERFANGDKTNDPKDSLPWQANIKPAPDSFFGGDLQGIIDHLDYLQDLGINGLYLTPIFSAPTNHKYDTTDYYEIDTAFGNKETLHTLIAEAHKRHMHVMLDAVFNHIGDKSPIWQDVITNGQNSRYAEWFHINQFPVAIDEQVTDATFEKHYLYDTFAFTPHMPKWNTSNVEVQQYLINVAKYWVENFDIDAWRLDVANEVDHHFWRAFRSAMVKLKPDIYILGEIWHTAQAWLDGSQFDGVMNYAYMQHIKDFFLTEQQSPQNFINQLKHELMLYSDQTNRMMFNLLDSHDTARIKTIAKNDEQVVKELLAFMFIQPGTPDIYYGTELGMVGGDDPDNRRPMDWQKDDENAMYTYMKKLIGIRHAYADILSDGRIEFSTDGDGVIVQRIKDNHIVKGIFATNAKLMVNLESTAKVLLGTLDEGIYLAPKTAIIYEVL</sequence>
<organism evidence="4 5">
    <name type="scientific">Weissella paramesenteroides ATCC 33313</name>
    <dbReference type="NCBI Taxonomy" id="585506"/>
    <lineage>
        <taxon>Bacteria</taxon>
        <taxon>Bacillati</taxon>
        <taxon>Bacillota</taxon>
        <taxon>Bacilli</taxon>
        <taxon>Lactobacillales</taxon>
        <taxon>Lactobacillaceae</taxon>
        <taxon>Weissella</taxon>
    </lineage>
</organism>